<dbReference type="InterPro" id="IPR026444">
    <property type="entry name" value="Secre_tail"/>
</dbReference>
<evidence type="ECO:0000313" key="3">
    <source>
        <dbReference type="Proteomes" id="UP000282321"/>
    </source>
</evidence>
<gene>
    <name evidence="2" type="ORF">DRP44_01190</name>
</gene>
<protein>
    <recommendedName>
        <fullName evidence="1">Secretion system C-terminal sorting domain-containing protein</fullName>
    </recommendedName>
</protein>
<proteinExistence type="predicted"/>
<evidence type="ECO:0000313" key="2">
    <source>
        <dbReference type="EMBL" id="RKX67855.1"/>
    </source>
</evidence>
<accession>A0A660SAJ5</accession>
<sequence length="596" mass="66865">MRKAIIVFIALLPMFSYGNYFSNKSIIPRKGKNIILNSKKTNVTHKTALKITTSTLDLYSDSRTQNEFLKYFDFGNGYTAWSDDPLFEAVRFTPSQYPCIIDSIMLVAYIDRGVPSTPDTVFICDDDSGSAIPGSVLSSFTFSCSGSDGTIDTVIVVTNGNDTITSGDFWIEYRTVSKGRNSILLMSDNNTPPANINYWSTDRQMWNLDDVNEPLAVYVTYQENAQIAFDRDTIKIVYPFNKNNFSPSRAGLDSLYYHSIETDNEVNYFTNLNLYNAVRFTPPQYPVTIESTKIFFYASDSGNFQDTLFLWEDNSGTPGNLIKAVIWSADFANPGVYAMSIPLNNTFYSGDYWLGTVSDTNNSGDSLLLCSDTTTANNSGRNYYSWNRQSWTQLPNNYGEWGITSYYRYAGTDSGMFYIVNPPTSSADLYVSDIFTYNNSSWILDISPTTLTISPGDSAPVYINVDTFALPPNNYIDSLEVVSNAAKSRNSSFIPIILDYNSGLHAGIATKKTTSNTHLSTIILNNISDDKLYLPKKVLNNKNISTFVFDLSGKILYTCKDMKKGYINIKEFPAGIYFIKINTNDVSYTDKFVKIQ</sequence>
<feature type="domain" description="Secretion system C-terminal sorting" evidence="1">
    <location>
        <begin position="529"/>
        <end position="593"/>
    </location>
</feature>
<dbReference type="EMBL" id="QNBC01000008">
    <property type="protein sequence ID" value="RKX67855.1"/>
    <property type="molecule type" value="Genomic_DNA"/>
</dbReference>
<name>A0A660SAJ5_UNCT6</name>
<comment type="caution">
    <text evidence="2">The sequence shown here is derived from an EMBL/GenBank/DDBJ whole genome shotgun (WGS) entry which is preliminary data.</text>
</comment>
<dbReference type="AlphaFoldDB" id="A0A660SAJ5"/>
<dbReference type="Proteomes" id="UP000282321">
    <property type="component" value="Unassembled WGS sequence"/>
</dbReference>
<evidence type="ECO:0000259" key="1">
    <source>
        <dbReference type="Pfam" id="PF18962"/>
    </source>
</evidence>
<dbReference type="Pfam" id="PF18962">
    <property type="entry name" value="Por_Secre_tail"/>
    <property type="match status" value="1"/>
</dbReference>
<organism evidence="2 3">
    <name type="scientific">candidate division TA06 bacterium</name>
    <dbReference type="NCBI Taxonomy" id="2250710"/>
    <lineage>
        <taxon>Bacteria</taxon>
        <taxon>Bacteria division TA06</taxon>
    </lineage>
</organism>
<dbReference type="NCBIfam" id="TIGR04183">
    <property type="entry name" value="Por_Secre_tail"/>
    <property type="match status" value="1"/>
</dbReference>
<reference evidence="2 3" key="1">
    <citation type="submission" date="2018-06" db="EMBL/GenBank/DDBJ databases">
        <title>Extensive metabolic versatility and redundancy in microbially diverse, dynamic hydrothermal sediments.</title>
        <authorList>
            <person name="Dombrowski N."/>
            <person name="Teske A."/>
            <person name="Baker B.J."/>
        </authorList>
    </citation>
    <scope>NUCLEOTIDE SEQUENCE [LARGE SCALE GENOMIC DNA]</scope>
    <source>
        <strain evidence="2">B35_G9</strain>
    </source>
</reference>